<evidence type="ECO:0000313" key="3">
    <source>
        <dbReference type="EMBL" id="GLS19868.1"/>
    </source>
</evidence>
<dbReference type="InterPro" id="IPR036397">
    <property type="entry name" value="RNaseH_sf"/>
</dbReference>
<dbReference type="InterPro" id="IPR009057">
    <property type="entry name" value="Homeodomain-like_sf"/>
</dbReference>
<dbReference type="Gene3D" id="3.30.420.10">
    <property type="entry name" value="Ribonuclease H-like superfamily/Ribonuclease H"/>
    <property type="match status" value="1"/>
</dbReference>
<evidence type="ECO:0000259" key="2">
    <source>
        <dbReference type="PROSITE" id="PS50994"/>
    </source>
</evidence>
<gene>
    <name evidence="3" type="ORF">GCM10007874_28850</name>
</gene>
<accession>A0ABQ6CJI5</accession>
<dbReference type="Pfam" id="PF13565">
    <property type="entry name" value="HTH_32"/>
    <property type="match status" value="1"/>
</dbReference>
<proteinExistence type="predicted"/>
<dbReference type="Pfam" id="PF13683">
    <property type="entry name" value="rve_3"/>
    <property type="match status" value="1"/>
</dbReference>
<dbReference type="PANTHER" id="PTHR35004">
    <property type="entry name" value="TRANSPOSASE RV3428C-RELATED"/>
    <property type="match status" value="1"/>
</dbReference>
<dbReference type="NCBIfam" id="NF033577">
    <property type="entry name" value="transpos_IS481"/>
    <property type="match status" value="1"/>
</dbReference>
<name>A0ABQ6CJI5_9HYPH</name>
<dbReference type="SUPFAM" id="SSF53098">
    <property type="entry name" value="Ribonuclease H-like"/>
    <property type="match status" value="1"/>
</dbReference>
<evidence type="ECO:0000256" key="1">
    <source>
        <dbReference type="SAM" id="MobiDB-lite"/>
    </source>
</evidence>
<comment type="caution">
    <text evidence="3">The sequence shown here is derived from an EMBL/GenBank/DDBJ whole genome shotgun (WGS) entry which is preliminary data.</text>
</comment>
<dbReference type="SUPFAM" id="SSF46689">
    <property type="entry name" value="Homeodomain-like"/>
    <property type="match status" value="1"/>
</dbReference>
<protein>
    <submittedName>
        <fullName evidence="3">Integrase</fullName>
    </submittedName>
</protein>
<dbReference type="EMBL" id="BSPC01000025">
    <property type="protein sequence ID" value="GLS19868.1"/>
    <property type="molecule type" value="Genomic_DNA"/>
</dbReference>
<sequence length="391" mass="43602">MNSHKNALLTPRGREPMVRAVVDGGLSKAVVARMYQTTPKTVAKWVEHFCRDGVAGLRDRSSKPLSSPSQTTRATCAAVEALRRQRHTGKHIAAQVGVCPATVSRILRRLRLNRMRDLEPAEPVRRYERASAGEMIHIDIKKLGRFEKIGHRITGDRTGQSNSRGVGWEFVHVCIDDYSRIAFAQIKPDQKADSAVSFLKAAVAYYKSLGVTVTRVMTDNGSCYKAFAFRHACTDLGIKHIRTKPYTPKTNGKAERFIQTALREWAYAQAYPTSQRGAQELPIWLHRYNWHRPHGGIKSQTPISRLGLSEDNLLRLHKKRGQERSGSPAAGRIFLPRPLPARLRSRSRLTNAGDRDALSDPPNSSAKTTLGSEAIPRGCRRPPAKLPGRLA</sequence>
<organism evidence="3 4">
    <name type="scientific">Labrys miyagiensis</name>
    <dbReference type="NCBI Taxonomy" id="346912"/>
    <lineage>
        <taxon>Bacteria</taxon>
        <taxon>Pseudomonadati</taxon>
        <taxon>Pseudomonadota</taxon>
        <taxon>Alphaproteobacteria</taxon>
        <taxon>Hyphomicrobiales</taxon>
        <taxon>Xanthobacteraceae</taxon>
        <taxon>Labrys</taxon>
    </lineage>
</organism>
<keyword evidence="4" id="KW-1185">Reference proteome</keyword>
<dbReference type="InterPro" id="IPR047656">
    <property type="entry name" value="IS481-like_transpos"/>
</dbReference>
<dbReference type="PROSITE" id="PS50994">
    <property type="entry name" value="INTEGRASE"/>
    <property type="match status" value="1"/>
</dbReference>
<feature type="compositionally biased region" description="Polar residues" evidence="1">
    <location>
        <begin position="361"/>
        <end position="371"/>
    </location>
</feature>
<evidence type="ECO:0000313" key="4">
    <source>
        <dbReference type="Proteomes" id="UP001156882"/>
    </source>
</evidence>
<dbReference type="InterPro" id="IPR012337">
    <property type="entry name" value="RNaseH-like_sf"/>
</dbReference>
<dbReference type="InterPro" id="IPR001584">
    <property type="entry name" value="Integrase_cat-core"/>
</dbReference>
<reference evidence="4" key="1">
    <citation type="journal article" date="2019" name="Int. J. Syst. Evol. Microbiol.">
        <title>The Global Catalogue of Microorganisms (GCM) 10K type strain sequencing project: providing services to taxonomists for standard genome sequencing and annotation.</title>
        <authorList>
            <consortium name="The Broad Institute Genomics Platform"/>
            <consortium name="The Broad Institute Genome Sequencing Center for Infectious Disease"/>
            <person name="Wu L."/>
            <person name="Ma J."/>
        </authorList>
    </citation>
    <scope>NUCLEOTIDE SEQUENCE [LARGE SCALE GENOMIC DNA]</scope>
    <source>
        <strain evidence="4">NBRC 101365</strain>
    </source>
</reference>
<dbReference type="PANTHER" id="PTHR35004:SF6">
    <property type="entry name" value="TRANSPOSASE"/>
    <property type="match status" value="1"/>
</dbReference>
<dbReference type="Proteomes" id="UP001156882">
    <property type="component" value="Unassembled WGS sequence"/>
</dbReference>
<feature type="domain" description="Integrase catalytic" evidence="2">
    <location>
        <begin position="119"/>
        <end position="310"/>
    </location>
</feature>
<feature type="region of interest" description="Disordered" evidence="1">
    <location>
        <begin position="319"/>
        <end position="391"/>
    </location>
</feature>